<dbReference type="Proteomes" id="UP000289738">
    <property type="component" value="Chromosome B01"/>
</dbReference>
<feature type="compositionally biased region" description="Polar residues" evidence="1">
    <location>
        <begin position="364"/>
        <end position="413"/>
    </location>
</feature>
<evidence type="ECO:0000313" key="2">
    <source>
        <dbReference type="EMBL" id="RYR31017.1"/>
    </source>
</evidence>
<evidence type="ECO:0000256" key="1">
    <source>
        <dbReference type="SAM" id="MobiDB-lite"/>
    </source>
</evidence>
<protein>
    <recommendedName>
        <fullName evidence="4">DUF4283 domain-containing protein</fullName>
    </recommendedName>
</protein>
<comment type="caution">
    <text evidence="2">The sequence shown here is derived from an EMBL/GenBank/DDBJ whole genome shotgun (WGS) entry which is preliminary data.</text>
</comment>
<proteinExistence type="predicted"/>
<name>A0A445AX80_ARAHY</name>
<sequence>MNETCYIYRIPITLISDLTVTAKAKREKKRCRFRLKTVPKAESVSLSLRTVTLFLVSLCDSIVISDEGRLYYGGHSRAHEPNLSKRMKKVQIGGEVHTFTGTESPVPKEEEWMRDNPECMVQPKLPAKSFSDMARRKRVPMTMEEDDSFSESEEKLTEKSNGERKVRDDKDQKPNVRVEKVAGIYNIVINEAVMKSLRNPWWECLIVKLLGRRISLAVLTRKLEALWSKMGSIDVIDIGNDFFIVSTATGAVEERQEENQKSQSQERGNIVITKNEKGKKVIQHDNDTYGPWMLVQRPMRGKKVGKMGASTSNAGGNALNAKDTAMTVPGTRFLILQQEENDVLQNNPERLPNYVEKENIVCLSQSQPSSRTRPNSPQKTTQPKALPAQNQTSKQAQNASLAQNPKMTPQQTLPLCDVLTQPNFAPTHNPVPN</sequence>
<feature type="compositionally biased region" description="Basic and acidic residues" evidence="1">
    <location>
        <begin position="152"/>
        <end position="173"/>
    </location>
</feature>
<reference evidence="2 3" key="1">
    <citation type="submission" date="2019-01" db="EMBL/GenBank/DDBJ databases">
        <title>Sequencing of cultivated peanut Arachis hypogaea provides insights into genome evolution and oil improvement.</title>
        <authorList>
            <person name="Chen X."/>
        </authorList>
    </citation>
    <scope>NUCLEOTIDE SEQUENCE [LARGE SCALE GENOMIC DNA]</scope>
    <source>
        <strain evidence="3">cv. Fuhuasheng</strain>
        <tissue evidence="2">Leaves</tissue>
    </source>
</reference>
<keyword evidence="3" id="KW-1185">Reference proteome</keyword>
<gene>
    <name evidence="2" type="ORF">Ahy_B01g055805</name>
</gene>
<dbReference type="AlphaFoldDB" id="A0A445AX80"/>
<feature type="region of interest" description="Disordered" evidence="1">
    <location>
        <begin position="141"/>
        <end position="173"/>
    </location>
</feature>
<evidence type="ECO:0000313" key="3">
    <source>
        <dbReference type="Proteomes" id="UP000289738"/>
    </source>
</evidence>
<evidence type="ECO:0008006" key="4">
    <source>
        <dbReference type="Google" id="ProtNLM"/>
    </source>
</evidence>
<dbReference type="STRING" id="3818.A0A445AX80"/>
<dbReference type="EMBL" id="SDMP01000011">
    <property type="protein sequence ID" value="RYR31017.1"/>
    <property type="molecule type" value="Genomic_DNA"/>
</dbReference>
<organism evidence="2 3">
    <name type="scientific">Arachis hypogaea</name>
    <name type="common">Peanut</name>
    <dbReference type="NCBI Taxonomy" id="3818"/>
    <lineage>
        <taxon>Eukaryota</taxon>
        <taxon>Viridiplantae</taxon>
        <taxon>Streptophyta</taxon>
        <taxon>Embryophyta</taxon>
        <taxon>Tracheophyta</taxon>
        <taxon>Spermatophyta</taxon>
        <taxon>Magnoliopsida</taxon>
        <taxon>eudicotyledons</taxon>
        <taxon>Gunneridae</taxon>
        <taxon>Pentapetalae</taxon>
        <taxon>rosids</taxon>
        <taxon>fabids</taxon>
        <taxon>Fabales</taxon>
        <taxon>Fabaceae</taxon>
        <taxon>Papilionoideae</taxon>
        <taxon>50 kb inversion clade</taxon>
        <taxon>dalbergioids sensu lato</taxon>
        <taxon>Dalbergieae</taxon>
        <taxon>Pterocarpus clade</taxon>
        <taxon>Arachis</taxon>
    </lineage>
</organism>
<accession>A0A445AX80</accession>
<feature type="region of interest" description="Disordered" evidence="1">
    <location>
        <begin position="364"/>
        <end position="433"/>
    </location>
</feature>